<protein>
    <submittedName>
        <fullName evidence="3">NAD(P)-binding protein</fullName>
    </submittedName>
</protein>
<dbReference type="OMA" id="AWRPAHE"/>
<dbReference type="RefSeq" id="XP_007775184.1">
    <property type="nucleotide sequence ID" value="XM_007776994.1"/>
</dbReference>
<feature type="signal peptide" evidence="1">
    <location>
        <begin position="1"/>
        <end position="19"/>
    </location>
</feature>
<dbReference type="eggNOG" id="ENOG502S1RM">
    <property type="taxonomic scope" value="Eukaryota"/>
</dbReference>
<name>R7SEG9_CONPW</name>
<dbReference type="OrthoDB" id="10000533at2759"/>
<dbReference type="KEGG" id="cput:CONPUDRAFT_113101"/>
<dbReference type="InterPro" id="IPR036291">
    <property type="entry name" value="NAD(P)-bd_dom_sf"/>
</dbReference>
<gene>
    <name evidence="3" type="ORF">CONPUDRAFT_113101</name>
</gene>
<evidence type="ECO:0000313" key="4">
    <source>
        <dbReference type="Proteomes" id="UP000053558"/>
    </source>
</evidence>
<dbReference type="InterPro" id="IPR001509">
    <property type="entry name" value="Epimerase_deHydtase"/>
</dbReference>
<reference evidence="4" key="1">
    <citation type="journal article" date="2012" name="Science">
        <title>The Paleozoic origin of enzymatic lignin decomposition reconstructed from 31 fungal genomes.</title>
        <authorList>
            <person name="Floudas D."/>
            <person name="Binder M."/>
            <person name="Riley R."/>
            <person name="Barry K."/>
            <person name="Blanchette R.A."/>
            <person name="Henrissat B."/>
            <person name="Martinez A.T."/>
            <person name="Otillar R."/>
            <person name="Spatafora J.W."/>
            <person name="Yadav J.S."/>
            <person name="Aerts A."/>
            <person name="Benoit I."/>
            <person name="Boyd A."/>
            <person name="Carlson A."/>
            <person name="Copeland A."/>
            <person name="Coutinho P.M."/>
            <person name="de Vries R.P."/>
            <person name="Ferreira P."/>
            <person name="Findley K."/>
            <person name="Foster B."/>
            <person name="Gaskell J."/>
            <person name="Glotzer D."/>
            <person name="Gorecki P."/>
            <person name="Heitman J."/>
            <person name="Hesse C."/>
            <person name="Hori C."/>
            <person name="Igarashi K."/>
            <person name="Jurgens J.A."/>
            <person name="Kallen N."/>
            <person name="Kersten P."/>
            <person name="Kohler A."/>
            <person name="Kuees U."/>
            <person name="Kumar T.K.A."/>
            <person name="Kuo A."/>
            <person name="LaButti K."/>
            <person name="Larrondo L.F."/>
            <person name="Lindquist E."/>
            <person name="Ling A."/>
            <person name="Lombard V."/>
            <person name="Lucas S."/>
            <person name="Lundell T."/>
            <person name="Martin R."/>
            <person name="McLaughlin D.J."/>
            <person name="Morgenstern I."/>
            <person name="Morin E."/>
            <person name="Murat C."/>
            <person name="Nagy L.G."/>
            <person name="Nolan M."/>
            <person name="Ohm R.A."/>
            <person name="Patyshakuliyeva A."/>
            <person name="Rokas A."/>
            <person name="Ruiz-Duenas F.J."/>
            <person name="Sabat G."/>
            <person name="Salamov A."/>
            <person name="Samejima M."/>
            <person name="Schmutz J."/>
            <person name="Slot J.C."/>
            <person name="St John F."/>
            <person name="Stenlid J."/>
            <person name="Sun H."/>
            <person name="Sun S."/>
            <person name="Syed K."/>
            <person name="Tsang A."/>
            <person name="Wiebenga A."/>
            <person name="Young D."/>
            <person name="Pisabarro A."/>
            <person name="Eastwood D.C."/>
            <person name="Martin F."/>
            <person name="Cullen D."/>
            <person name="Grigoriev I.V."/>
            <person name="Hibbett D.S."/>
        </authorList>
    </citation>
    <scope>NUCLEOTIDE SEQUENCE [LARGE SCALE GENOMIC DNA]</scope>
    <source>
        <strain evidence="4">RWD-64-598 SS2</strain>
    </source>
</reference>
<dbReference type="GeneID" id="19198985"/>
<dbReference type="AlphaFoldDB" id="R7SEG9"/>
<accession>R7SEG9</accession>
<dbReference type="PANTHER" id="PTHR48079">
    <property type="entry name" value="PROTEIN YEEZ"/>
    <property type="match status" value="1"/>
</dbReference>
<dbReference type="EMBL" id="JH711591">
    <property type="protein sequence ID" value="EIW74573.1"/>
    <property type="molecule type" value="Genomic_DNA"/>
</dbReference>
<feature type="domain" description="NAD-dependent epimerase/dehydratase" evidence="2">
    <location>
        <begin position="3"/>
        <end position="221"/>
    </location>
</feature>
<sequence length="310" mass="33066">MKVLVIGASGFIGLPVAQALVRAGHTVYGLTRSAEKAKQLAADEIIPIVGQVTETAPLLALVPTLDVIIEAIGGTANLRAVSVDLLQAISDAAKTSRPAQGPKLSYIYTSGTWVHGHNTREYVSDTTPLTSPVELVAWRPAVEQRVLSDSVLNGIVIRPSLCYGRSGSLLATAFESAAQGKAMWYGYPNGRLATVHPDDLADVYVRAAERAQTLGGIAFDVGNDSTESVVDFLMKLTEVSGAQGYELREPSNAFEQALGATNLLRPYLAKSLLGWQPKKAGLVDGLGVYYAAWKASQDSQQPKERLFAKV</sequence>
<dbReference type="Pfam" id="PF01370">
    <property type="entry name" value="Epimerase"/>
    <property type="match status" value="1"/>
</dbReference>
<evidence type="ECO:0000313" key="3">
    <source>
        <dbReference type="EMBL" id="EIW74573.1"/>
    </source>
</evidence>
<keyword evidence="4" id="KW-1185">Reference proteome</keyword>
<dbReference type="GO" id="GO:0005737">
    <property type="term" value="C:cytoplasm"/>
    <property type="evidence" value="ECO:0007669"/>
    <property type="project" value="TreeGrafter"/>
</dbReference>
<organism evidence="3 4">
    <name type="scientific">Coniophora puteana (strain RWD-64-598)</name>
    <name type="common">Brown rot fungus</name>
    <dbReference type="NCBI Taxonomy" id="741705"/>
    <lineage>
        <taxon>Eukaryota</taxon>
        <taxon>Fungi</taxon>
        <taxon>Dikarya</taxon>
        <taxon>Basidiomycota</taxon>
        <taxon>Agaricomycotina</taxon>
        <taxon>Agaricomycetes</taxon>
        <taxon>Agaricomycetidae</taxon>
        <taxon>Boletales</taxon>
        <taxon>Coniophorineae</taxon>
        <taxon>Coniophoraceae</taxon>
        <taxon>Coniophora</taxon>
    </lineage>
</organism>
<keyword evidence="1" id="KW-0732">Signal</keyword>
<evidence type="ECO:0000259" key="2">
    <source>
        <dbReference type="Pfam" id="PF01370"/>
    </source>
</evidence>
<evidence type="ECO:0000256" key="1">
    <source>
        <dbReference type="SAM" id="SignalP"/>
    </source>
</evidence>
<dbReference type="GO" id="GO:0004029">
    <property type="term" value="F:aldehyde dehydrogenase (NAD+) activity"/>
    <property type="evidence" value="ECO:0007669"/>
    <property type="project" value="TreeGrafter"/>
</dbReference>
<proteinExistence type="predicted"/>
<dbReference type="Gene3D" id="3.40.50.720">
    <property type="entry name" value="NAD(P)-binding Rossmann-like Domain"/>
    <property type="match status" value="1"/>
</dbReference>
<dbReference type="PANTHER" id="PTHR48079:SF3">
    <property type="entry name" value="NAD-DEPENDENT EPIMERASE_DEHYDRATASE DOMAIN-CONTAINING PROTEIN"/>
    <property type="match status" value="1"/>
</dbReference>
<dbReference type="SUPFAM" id="SSF51735">
    <property type="entry name" value="NAD(P)-binding Rossmann-fold domains"/>
    <property type="match status" value="1"/>
</dbReference>
<feature type="chain" id="PRO_5004444005" evidence="1">
    <location>
        <begin position="20"/>
        <end position="310"/>
    </location>
</feature>
<dbReference type="Proteomes" id="UP000053558">
    <property type="component" value="Unassembled WGS sequence"/>
</dbReference>
<dbReference type="InterPro" id="IPR051783">
    <property type="entry name" value="NAD(P)-dependent_oxidoreduct"/>
</dbReference>